<protein>
    <submittedName>
        <fullName evidence="2">Uncharacterized protein</fullName>
    </submittedName>
</protein>
<keyword evidence="3" id="KW-1185">Reference proteome</keyword>
<dbReference type="Proteomes" id="UP000244527">
    <property type="component" value="Chromosome"/>
</dbReference>
<evidence type="ECO:0000313" key="2">
    <source>
        <dbReference type="EMBL" id="AWG20274.1"/>
    </source>
</evidence>
<dbReference type="KEGG" id="ffa:FFWV33_01390"/>
<proteinExistence type="predicted"/>
<evidence type="ECO:0000256" key="1">
    <source>
        <dbReference type="SAM" id="MobiDB-lite"/>
    </source>
</evidence>
<reference evidence="2 3" key="1">
    <citation type="submission" date="2017-04" db="EMBL/GenBank/DDBJ databases">
        <title>Compelte genome sequence of WV33.</title>
        <authorList>
            <person name="Lee P.C."/>
        </authorList>
    </citation>
    <scope>NUCLEOTIDE SEQUENCE [LARGE SCALE GENOMIC DNA]</scope>
    <source>
        <strain evidence="2 3">WV33</strain>
    </source>
</reference>
<feature type="compositionally biased region" description="Basic and acidic residues" evidence="1">
    <location>
        <begin position="45"/>
        <end position="54"/>
    </location>
</feature>
<accession>A0A2S1L990</accession>
<feature type="region of interest" description="Disordered" evidence="1">
    <location>
        <begin position="1"/>
        <end position="86"/>
    </location>
</feature>
<feature type="compositionally biased region" description="Basic and acidic residues" evidence="1">
    <location>
        <begin position="64"/>
        <end position="80"/>
    </location>
</feature>
<evidence type="ECO:0000313" key="3">
    <source>
        <dbReference type="Proteomes" id="UP000244527"/>
    </source>
</evidence>
<dbReference type="RefSeq" id="WP_108739240.1">
    <property type="nucleotide sequence ID" value="NZ_CP020918.1"/>
</dbReference>
<dbReference type="AlphaFoldDB" id="A0A2S1L990"/>
<dbReference type="EMBL" id="CP020918">
    <property type="protein sequence ID" value="AWG20274.1"/>
    <property type="molecule type" value="Genomic_DNA"/>
</dbReference>
<organism evidence="2 3">
    <name type="scientific">Flavobacterium faecale</name>
    <dbReference type="NCBI Taxonomy" id="1355330"/>
    <lineage>
        <taxon>Bacteria</taxon>
        <taxon>Pseudomonadati</taxon>
        <taxon>Bacteroidota</taxon>
        <taxon>Flavobacteriia</taxon>
        <taxon>Flavobacteriales</taxon>
        <taxon>Flavobacteriaceae</taxon>
        <taxon>Flavobacterium</taxon>
    </lineage>
</organism>
<sequence length="86" mass="9716">MKDHSNNTHQSDTAKMRQETLDSTLSDSLSPKKSADTTGAEDLIDDIKKDKIDPLTEGDTNLGYEEKAPRKKELEQKEHLDQDEES</sequence>
<gene>
    <name evidence="2" type="ORF">FFWV33_01390</name>
</gene>
<feature type="compositionally biased region" description="Basic and acidic residues" evidence="1">
    <location>
        <begin position="1"/>
        <end position="20"/>
    </location>
</feature>
<dbReference type="OrthoDB" id="10010108at2"/>
<name>A0A2S1L990_9FLAO</name>